<gene>
    <name evidence="2" type="ORF">B9Z19DRAFT_574037</name>
</gene>
<protein>
    <submittedName>
        <fullName evidence="2">Uncharacterized protein</fullName>
    </submittedName>
</protein>
<sequence>MQQFLTEQQRLDRFAIPSALLEHSDFPPPSSSHPSDLSVAGADCGSSTTHRSDRMHRCEGSTYTTSSMPTLDYSSLTSLSSPTPSTCYHPQMYGFQEDSSGALYTYQSASTPVRTETRPDGTHPCLFFFNGCSEAFGREEDWVTHVGSHFSSKEIPPPSPCICSVCGTPFRAYDPPLNWERFLKHTFNDHYVRDKLSQGIPPHPDFVRYCRDAAMISEFTCTRFEGYQRVISEDDRIPRSSRGRPQRDADIARVHYPGTWESSEAQPRTATTVVVNRSGQARSGRS</sequence>
<feature type="region of interest" description="Disordered" evidence="1">
    <location>
        <begin position="22"/>
        <end position="63"/>
    </location>
</feature>
<proteinExistence type="predicted"/>
<dbReference type="STRING" id="42251.A0A2T7A1Y7"/>
<comment type="caution">
    <text evidence="2">The sequence shown here is derived from an EMBL/GenBank/DDBJ whole genome shotgun (WGS) entry which is preliminary data.</text>
</comment>
<organism evidence="2 3">
    <name type="scientific">Tuber borchii</name>
    <name type="common">White truffle</name>
    <dbReference type="NCBI Taxonomy" id="42251"/>
    <lineage>
        <taxon>Eukaryota</taxon>
        <taxon>Fungi</taxon>
        <taxon>Dikarya</taxon>
        <taxon>Ascomycota</taxon>
        <taxon>Pezizomycotina</taxon>
        <taxon>Pezizomycetes</taxon>
        <taxon>Pezizales</taxon>
        <taxon>Tuberaceae</taxon>
        <taxon>Tuber</taxon>
    </lineage>
</organism>
<feature type="compositionally biased region" description="Basic and acidic residues" evidence="1">
    <location>
        <begin position="50"/>
        <end position="59"/>
    </location>
</feature>
<dbReference type="AlphaFoldDB" id="A0A2T7A1Y7"/>
<name>A0A2T7A1Y7_TUBBO</name>
<evidence type="ECO:0000313" key="2">
    <source>
        <dbReference type="EMBL" id="PUU81743.1"/>
    </source>
</evidence>
<feature type="region of interest" description="Disordered" evidence="1">
    <location>
        <begin position="257"/>
        <end position="286"/>
    </location>
</feature>
<dbReference type="Proteomes" id="UP000244722">
    <property type="component" value="Unassembled WGS sequence"/>
</dbReference>
<dbReference type="OrthoDB" id="5400080at2759"/>
<keyword evidence="3" id="KW-1185">Reference proteome</keyword>
<evidence type="ECO:0000313" key="3">
    <source>
        <dbReference type="Proteomes" id="UP000244722"/>
    </source>
</evidence>
<dbReference type="EMBL" id="NESQ01000041">
    <property type="protein sequence ID" value="PUU81743.1"/>
    <property type="molecule type" value="Genomic_DNA"/>
</dbReference>
<accession>A0A2T7A1Y7</accession>
<evidence type="ECO:0000256" key="1">
    <source>
        <dbReference type="SAM" id="MobiDB-lite"/>
    </source>
</evidence>
<reference evidence="2 3" key="1">
    <citation type="submission" date="2017-04" db="EMBL/GenBank/DDBJ databases">
        <title>Draft genome sequence of Tuber borchii Vittad., a whitish edible truffle.</title>
        <authorList>
            <consortium name="DOE Joint Genome Institute"/>
            <person name="Murat C."/>
            <person name="Kuo A."/>
            <person name="Barry K.W."/>
            <person name="Clum A."/>
            <person name="Dockter R.B."/>
            <person name="Fauchery L."/>
            <person name="Iotti M."/>
            <person name="Kohler A."/>
            <person name="Labutti K."/>
            <person name="Lindquist E.A."/>
            <person name="Lipzen A."/>
            <person name="Ohm R.A."/>
            <person name="Wang M."/>
            <person name="Grigoriev I.V."/>
            <person name="Zambonelli A."/>
            <person name="Martin F.M."/>
        </authorList>
    </citation>
    <scope>NUCLEOTIDE SEQUENCE [LARGE SCALE GENOMIC DNA]</scope>
    <source>
        <strain evidence="2 3">Tbo3840</strain>
    </source>
</reference>
<feature type="compositionally biased region" description="Polar residues" evidence="1">
    <location>
        <begin position="260"/>
        <end position="286"/>
    </location>
</feature>